<proteinExistence type="predicted"/>
<dbReference type="Proteomes" id="UP001141552">
    <property type="component" value="Unassembled WGS sequence"/>
</dbReference>
<evidence type="ECO:0000256" key="1">
    <source>
        <dbReference type="SAM" id="MobiDB-lite"/>
    </source>
</evidence>
<organism evidence="2 3">
    <name type="scientific">Turnera subulata</name>
    <dbReference type="NCBI Taxonomy" id="218843"/>
    <lineage>
        <taxon>Eukaryota</taxon>
        <taxon>Viridiplantae</taxon>
        <taxon>Streptophyta</taxon>
        <taxon>Embryophyta</taxon>
        <taxon>Tracheophyta</taxon>
        <taxon>Spermatophyta</taxon>
        <taxon>Magnoliopsida</taxon>
        <taxon>eudicotyledons</taxon>
        <taxon>Gunneridae</taxon>
        <taxon>Pentapetalae</taxon>
        <taxon>rosids</taxon>
        <taxon>fabids</taxon>
        <taxon>Malpighiales</taxon>
        <taxon>Passifloraceae</taxon>
        <taxon>Turnera</taxon>
    </lineage>
</organism>
<name>A0A9Q0JNK6_9ROSI</name>
<feature type="compositionally biased region" description="Basic residues" evidence="1">
    <location>
        <begin position="147"/>
        <end position="156"/>
    </location>
</feature>
<keyword evidence="3" id="KW-1185">Reference proteome</keyword>
<gene>
    <name evidence="2" type="ORF">Tsubulata_022121</name>
</gene>
<sequence>MVVIYEARVLHLGAVSRTWYVSGTGTREKRQKNVSGSPRNAKTGEVREGYGWVREGYARGTGRYARGTGGTVQQLKLEKKTLTHNLSYLYEPHFSSLTSLTSHRRRLSLSHSHSDRHRPQSSPSHRRRDVATSPCIPFPSREDPTSHHHSRGRHGSRPTSPPPPRSACSRLRPPRAAPATSLRFVKSDGFW</sequence>
<dbReference type="AlphaFoldDB" id="A0A9Q0JNK6"/>
<reference evidence="2" key="1">
    <citation type="submission" date="2022-02" db="EMBL/GenBank/DDBJ databases">
        <authorList>
            <person name="Henning P.M."/>
            <person name="McCubbin A.G."/>
            <person name="Shore J.S."/>
        </authorList>
    </citation>
    <scope>NUCLEOTIDE SEQUENCE</scope>
    <source>
        <strain evidence="2">F60SS</strain>
        <tissue evidence="2">Leaves</tissue>
    </source>
</reference>
<accession>A0A9Q0JNK6</accession>
<comment type="caution">
    <text evidence="2">The sequence shown here is derived from an EMBL/GenBank/DDBJ whole genome shotgun (WGS) entry which is preliminary data.</text>
</comment>
<evidence type="ECO:0000313" key="3">
    <source>
        <dbReference type="Proteomes" id="UP001141552"/>
    </source>
</evidence>
<evidence type="ECO:0000313" key="2">
    <source>
        <dbReference type="EMBL" id="KAJ4848279.1"/>
    </source>
</evidence>
<feature type="region of interest" description="Disordered" evidence="1">
    <location>
        <begin position="105"/>
        <end position="180"/>
    </location>
</feature>
<protein>
    <submittedName>
        <fullName evidence="2">Uncharacterized protein</fullName>
    </submittedName>
</protein>
<dbReference type="EMBL" id="JAKUCV010000941">
    <property type="protein sequence ID" value="KAJ4848279.1"/>
    <property type="molecule type" value="Genomic_DNA"/>
</dbReference>
<reference evidence="2" key="2">
    <citation type="journal article" date="2023" name="Plants (Basel)">
        <title>Annotation of the Turnera subulata (Passifloraceae) Draft Genome Reveals the S-Locus Evolved after the Divergence of Turneroideae from Passifloroideae in a Stepwise Manner.</title>
        <authorList>
            <person name="Henning P.M."/>
            <person name="Roalson E.H."/>
            <person name="Mir W."/>
            <person name="McCubbin A.G."/>
            <person name="Shore J.S."/>
        </authorList>
    </citation>
    <scope>NUCLEOTIDE SEQUENCE</scope>
    <source>
        <strain evidence="2">F60SS</strain>
    </source>
</reference>